<proteinExistence type="predicted"/>
<keyword evidence="2" id="KW-0675">Receptor</keyword>
<feature type="compositionally biased region" description="Low complexity" evidence="1">
    <location>
        <begin position="413"/>
        <end position="427"/>
    </location>
</feature>
<organism evidence="2 3">
    <name type="scientific">Labeo rohita</name>
    <name type="common">Indian major carp</name>
    <name type="synonym">Cyprinus rohita</name>
    <dbReference type="NCBI Taxonomy" id="84645"/>
    <lineage>
        <taxon>Eukaryota</taxon>
        <taxon>Metazoa</taxon>
        <taxon>Chordata</taxon>
        <taxon>Craniata</taxon>
        <taxon>Vertebrata</taxon>
        <taxon>Euteleostomi</taxon>
        <taxon>Actinopterygii</taxon>
        <taxon>Neopterygii</taxon>
        <taxon>Teleostei</taxon>
        <taxon>Ostariophysi</taxon>
        <taxon>Cypriniformes</taxon>
        <taxon>Cyprinidae</taxon>
        <taxon>Labeoninae</taxon>
        <taxon>Labeonini</taxon>
        <taxon>Labeo</taxon>
    </lineage>
</organism>
<protein>
    <submittedName>
        <fullName evidence="2">Olfactory receptor 51B2-like protein</fullName>
    </submittedName>
</protein>
<accession>A0A498P4D8</accession>
<keyword evidence="3" id="KW-1185">Reference proteome</keyword>
<evidence type="ECO:0000313" key="2">
    <source>
        <dbReference type="EMBL" id="RXN39071.1"/>
    </source>
</evidence>
<evidence type="ECO:0000313" key="3">
    <source>
        <dbReference type="Proteomes" id="UP000290572"/>
    </source>
</evidence>
<reference evidence="2 3" key="1">
    <citation type="submission" date="2018-03" db="EMBL/GenBank/DDBJ databases">
        <title>Draft genome sequence of Rohu Carp (Labeo rohita).</title>
        <authorList>
            <person name="Das P."/>
            <person name="Kushwaha B."/>
            <person name="Joshi C.G."/>
            <person name="Kumar D."/>
            <person name="Nagpure N.S."/>
            <person name="Sahoo L."/>
            <person name="Das S.P."/>
            <person name="Bit A."/>
            <person name="Patnaik S."/>
            <person name="Meher P.K."/>
            <person name="Jayasankar P."/>
            <person name="Koringa P.G."/>
            <person name="Patel N.V."/>
            <person name="Hinsu A.T."/>
            <person name="Kumar R."/>
            <person name="Pandey M."/>
            <person name="Agarwal S."/>
            <person name="Srivastava S."/>
            <person name="Singh M."/>
            <person name="Iquebal M.A."/>
            <person name="Jaiswal S."/>
            <person name="Angadi U.B."/>
            <person name="Kumar N."/>
            <person name="Raza M."/>
            <person name="Shah T.M."/>
            <person name="Rai A."/>
            <person name="Jena J.K."/>
        </authorList>
    </citation>
    <scope>NUCLEOTIDE SEQUENCE [LARGE SCALE GENOMIC DNA]</scope>
    <source>
        <strain evidence="2">DASCIFA01</strain>
        <tissue evidence="2">Testis</tissue>
    </source>
</reference>
<sequence>MSSQLFNRLQTEAKRQNRTLKYQQCVLNVQSYSQNEVQLEQVAPIHLTIGPMSLVHPVYIAPVDTYPLLIGKDLLDRFEPLLDFKQLKIWAQVREPLPPQSPRSPETDCQATKVTENPTASRGNVSTQEQGSRSMLCAFQLDKDFDSDGPQILAGLQLNDVTTTDLILALWADNSAISLTLFNALKRHTTNISFANKRTRFALNPGLSTLVTAKVICALNLNWNDRCLTHYFLVLPDLPHDVYIGADLLIRLKAHVDLLNGVIWAPMTSQASAVPVNPENLLSGQTIPEACTLISEQETVIPAYTKGVAVRLNLRCGQTLSHSLGFFQPSPECVELGLTLEATPLVEVTSRAVYILFNNCMAMDVRVPKAYRLGWLVSYDFQDFELVLPVIGPLPVSMISEGSSSHTVSTDLSRSSPSSQSCQWSRSRCAEQS</sequence>
<dbReference type="Gene3D" id="2.40.70.10">
    <property type="entry name" value="Acid Proteases"/>
    <property type="match status" value="2"/>
</dbReference>
<gene>
    <name evidence="2" type="ORF">ROHU_000540</name>
</gene>
<comment type="caution">
    <text evidence="2">The sequence shown here is derived from an EMBL/GenBank/DDBJ whole genome shotgun (WGS) entry which is preliminary data.</text>
</comment>
<dbReference type="AlphaFoldDB" id="A0A498P4D8"/>
<dbReference type="EMBL" id="QBIY01003513">
    <property type="protein sequence ID" value="RXN39071.1"/>
    <property type="molecule type" value="Genomic_DNA"/>
</dbReference>
<dbReference type="STRING" id="84645.A0A498P4D8"/>
<dbReference type="Proteomes" id="UP000290572">
    <property type="component" value="Unassembled WGS sequence"/>
</dbReference>
<name>A0A498P4D8_LABRO</name>
<evidence type="ECO:0000256" key="1">
    <source>
        <dbReference type="SAM" id="MobiDB-lite"/>
    </source>
</evidence>
<feature type="region of interest" description="Disordered" evidence="1">
    <location>
        <begin position="407"/>
        <end position="433"/>
    </location>
</feature>
<feature type="region of interest" description="Disordered" evidence="1">
    <location>
        <begin position="96"/>
        <end position="131"/>
    </location>
</feature>
<feature type="compositionally biased region" description="Polar residues" evidence="1">
    <location>
        <begin position="103"/>
        <end position="131"/>
    </location>
</feature>
<dbReference type="InterPro" id="IPR021109">
    <property type="entry name" value="Peptidase_aspartic_dom_sf"/>
</dbReference>